<evidence type="ECO:0000313" key="8">
    <source>
        <dbReference type="EMBL" id="EOR69999.1"/>
    </source>
</evidence>
<evidence type="ECO:0000256" key="2">
    <source>
        <dbReference type="ARBA" id="ARBA00022475"/>
    </source>
</evidence>
<dbReference type="PRINTS" id="PR01988">
    <property type="entry name" value="EXPORTERBACE"/>
</dbReference>
<comment type="caution">
    <text evidence="8">The sequence shown here is derived from an EMBL/GenBank/DDBJ whole genome shotgun (WGS) entry which is preliminary data.</text>
</comment>
<evidence type="ECO:0000256" key="4">
    <source>
        <dbReference type="ARBA" id="ARBA00022989"/>
    </source>
</evidence>
<dbReference type="InterPro" id="IPR036259">
    <property type="entry name" value="MFS_trans_sf"/>
</dbReference>
<gene>
    <name evidence="8" type="ORF">TM51_14666</name>
</gene>
<evidence type="ECO:0000256" key="1">
    <source>
        <dbReference type="ARBA" id="ARBA00004651"/>
    </source>
</evidence>
<feature type="region of interest" description="Disordered" evidence="6">
    <location>
        <begin position="1"/>
        <end position="49"/>
    </location>
</feature>
<dbReference type="PANTHER" id="PTHR23513:SF11">
    <property type="entry name" value="STAPHYLOFERRIN A TRANSPORTER"/>
    <property type="match status" value="1"/>
</dbReference>
<dbReference type="AlphaFoldDB" id="A0A9P2T707"/>
<feature type="transmembrane region" description="Helical" evidence="7">
    <location>
        <begin position="330"/>
        <end position="347"/>
    </location>
</feature>
<evidence type="ECO:0000256" key="5">
    <source>
        <dbReference type="ARBA" id="ARBA00023136"/>
    </source>
</evidence>
<feature type="transmembrane region" description="Helical" evidence="7">
    <location>
        <begin position="186"/>
        <end position="209"/>
    </location>
</feature>
<feature type="transmembrane region" description="Helical" evidence="7">
    <location>
        <begin position="353"/>
        <end position="379"/>
    </location>
</feature>
<keyword evidence="3 7" id="KW-0812">Transmembrane</keyword>
<feature type="transmembrane region" description="Helical" evidence="7">
    <location>
        <begin position="148"/>
        <end position="166"/>
    </location>
</feature>
<organism evidence="8 9">
    <name type="scientific">Thermobifida fusca TM51</name>
    <dbReference type="NCBI Taxonomy" id="1169414"/>
    <lineage>
        <taxon>Bacteria</taxon>
        <taxon>Bacillati</taxon>
        <taxon>Actinomycetota</taxon>
        <taxon>Actinomycetes</taxon>
        <taxon>Streptosporangiales</taxon>
        <taxon>Nocardiopsidaceae</taxon>
        <taxon>Thermobifida</taxon>
    </lineage>
</organism>
<dbReference type="GO" id="GO:0005886">
    <property type="term" value="C:plasma membrane"/>
    <property type="evidence" value="ECO:0007669"/>
    <property type="project" value="UniProtKB-SubCell"/>
</dbReference>
<keyword evidence="2" id="KW-1003">Cell membrane</keyword>
<accession>A0A9P2T707</accession>
<keyword evidence="9" id="KW-1185">Reference proteome</keyword>
<keyword evidence="5 7" id="KW-0472">Membrane</keyword>
<feature type="transmembrane region" description="Helical" evidence="7">
    <location>
        <begin position="61"/>
        <end position="85"/>
    </location>
</feature>
<reference evidence="8 9" key="1">
    <citation type="journal article" date="2013" name="Genome Announc.">
        <title>Draft Genome Sequence of the Lignocellulose Decomposer Thermobifida fusca Strain TM51.</title>
        <authorList>
            <person name="Toth A."/>
            <person name="Barna T."/>
            <person name="Nagy I."/>
            <person name="Horvath B."/>
            <person name="Nagy I."/>
            <person name="Tancsics A."/>
            <person name="Kriszt B."/>
            <person name="Baka E."/>
            <person name="Fekete C."/>
            <person name="Kukolya J."/>
        </authorList>
    </citation>
    <scope>NUCLEOTIDE SEQUENCE [LARGE SCALE GENOMIC DNA]</scope>
    <source>
        <strain evidence="8 9">TM51</strain>
    </source>
</reference>
<dbReference type="InterPro" id="IPR011701">
    <property type="entry name" value="MFS"/>
</dbReference>
<feature type="transmembrane region" description="Helical" evidence="7">
    <location>
        <begin position="268"/>
        <end position="286"/>
    </location>
</feature>
<dbReference type="Gene3D" id="1.20.1250.20">
    <property type="entry name" value="MFS general substrate transporter like domains"/>
    <property type="match status" value="1"/>
</dbReference>
<feature type="transmembrane region" description="Helical" evidence="7">
    <location>
        <begin position="91"/>
        <end position="112"/>
    </location>
</feature>
<name>A0A9P2T707_THEFU</name>
<dbReference type="InterPro" id="IPR022324">
    <property type="entry name" value="Bacilysin_exporter_BacE_put"/>
</dbReference>
<evidence type="ECO:0000256" key="6">
    <source>
        <dbReference type="SAM" id="MobiDB-lite"/>
    </source>
</evidence>
<evidence type="ECO:0008006" key="10">
    <source>
        <dbReference type="Google" id="ProtNLM"/>
    </source>
</evidence>
<dbReference type="RefSeq" id="WP_016189344.1">
    <property type="nucleotide sequence ID" value="NZ_AOSG01000086.1"/>
</dbReference>
<evidence type="ECO:0000256" key="7">
    <source>
        <dbReference type="SAM" id="Phobius"/>
    </source>
</evidence>
<dbReference type="PANTHER" id="PTHR23513">
    <property type="entry name" value="INTEGRAL MEMBRANE EFFLUX PROTEIN-RELATED"/>
    <property type="match status" value="1"/>
</dbReference>
<feature type="transmembrane region" description="Helical" evidence="7">
    <location>
        <begin position="298"/>
        <end position="318"/>
    </location>
</feature>
<evidence type="ECO:0000313" key="9">
    <source>
        <dbReference type="Proteomes" id="UP000014184"/>
    </source>
</evidence>
<comment type="subcellular location">
    <subcellularLocation>
        <location evidence="1">Cell membrane</location>
        <topology evidence="1">Multi-pass membrane protein</topology>
    </subcellularLocation>
</comment>
<dbReference type="Proteomes" id="UP000014184">
    <property type="component" value="Unassembled WGS sequence"/>
</dbReference>
<feature type="transmembrane region" description="Helical" evidence="7">
    <location>
        <begin position="386"/>
        <end position="410"/>
    </location>
</feature>
<dbReference type="GO" id="GO:0022857">
    <property type="term" value="F:transmembrane transporter activity"/>
    <property type="evidence" value="ECO:0007669"/>
    <property type="project" value="InterPro"/>
</dbReference>
<feature type="compositionally biased region" description="Low complexity" evidence="6">
    <location>
        <begin position="25"/>
        <end position="35"/>
    </location>
</feature>
<sequence length="452" mass="47541">MHNPRSGGFSHGIPRQSDGRHEQLPTIDTPTHADPPAAPEPPRTDWRSGYRDVLRNGEFRALWLSHALSMTSNYLLNIAVAVLVYQRTDSALVTGLTLALTFLPPLVAGPLLSGLADLFPRRRVMIVSDVVRAVLVIAMSIPGLPLPVIWLLLFCSVMPTIPFGAARAALLTQITQGERFVAGSTLINITSQVGSLVGLAVGGLVISLLDVRPTVFCNGLTFLLSATIVTLGVRPRPAPESQDAERPTLWQITRQGPRLVFTDPRLRTLALLAWLAGCYIVPYGVATPMAAEIGGGPATAGMIMASPAIGAIIGGFPLTRLVPPPLRTHLLGLLAILASLPLTVWILKPPLWAMVLLLVVSGMAASYQFVANATFVLCAPSTGRGVAFGLVAAGLQVAQGIGIAVASFLVEHVGTHLVVTLAGLIGTLGAVALAFPWSRLSAGAVDMMHGAD</sequence>
<evidence type="ECO:0000256" key="3">
    <source>
        <dbReference type="ARBA" id="ARBA00022692"/>
    </source>
</evidence>
<dbReference type="SUPFAM" id="SSF103473">
    <property type="entry name" value="MFS general substrate transporter"/>
    <property type="match status" value="1"/>
</dbReference>
<dbReference type="EMBL" id="AOSG01000086">
    <property type="protein sequence ID" value="EOR69999.1"/>
    <property type="molecule type" value="Genomic_DNA"/>
</dbReference>
<dbReference type="CDD" id="cd06173">
    <property type="entry name" value="MFS_MefA_like"/>
    <property type="match status" value="1"/>
</dbReference>
<feature type="transmembrane region" description="Helical" evidence="7">
    <location>
        <begin position="416"/>
        <end position="438"/>
    </location>
</feature>
<feature type="transmembrane region" description="Helical" evidence="7">
    <location>
        <begin position="215"/>
        <end position="233"/>
    </location>
</feature>
<dbReference type="Pfam" id="PF07690">
    <property type="entry name" value="MFS_1"/>
    <property type="match status" value="1"/>
</dbReference>
<keyword evidence="4 7" id="KW-1133">Transmembrane helix</keyword>
<protein>
    <recommendedName>
        <fullName evidence="10">MFS transporter</fullName>
    </recommendedName>
</protein>
<proteinExistence type="predicted"/>